<dbReference type="Proteomes" id="UP001162640">
    <property type="component" value="Unassembled WGS sequence"/>
</dbReference>
<dbReference type="EMBL" id="BLQM01000345">
    <property type="protein sequence ID" value="GMH84524.1"/>
    <property type="molecule type" value="Genomic_DNA"/>
</dbReference>
<evidence type="ECO:0000256" key="1">
    <source>
        <dbReference type="SAM" id="SignalP"/>
    </source>
</evidence>
<name>A0A9W7B5K0_9STRA</name>
<proteinExistence type="predicted"/>
<feature type="chain" id="PRO_5040876626" evidence="1">
    <location>
        <begin position="18"/>
        <end position="89"/>
    </location>
</feature>
<dbReference type="AlphaFoldDB" id="A0A9W7B5K0"/>
<gene>
    <name evidence="2" type="ORF">TL16_g09949</name>
</gene>
<evidence type="ECO:0000313" key="3">
    <source>
        <dbReference type="Proteomes" id="UP001162640"/>
    </source>
</evidence>
<organism evidence="2 3">
    <name type="scientific">Triparma laevis f. inornata</name>
    <dbReference type="NCBI Taxonomy" id="1714386"/>
    <lineage>
        <taxon>Eukaryota</taxon>
        <taxon>Sar</taxon>
        <taxon>Stramenopiles</taxon>
        <taxon>Ochrophyta</taxon>
        <taxon>Bolidophyceae</taxon>
        <taxon>Parmales</taxon>
        <taxon>Triparmaceae</taxon>
        <taxon>Triparma</taxon>
    </lineage>
</organism>
<accession>A0A9W7B5K0</accession>
<evidence type="ECO:0000313" key="2">
    <source>
        <dbReference type="EMBL" id="GMH84524.1"/>
    </source>
</evidence>
<keyword evidence="1" id="KW-0732">Signal</keyword>
<protein>
    <submittedName>
        <fullName evidence="2">Uncharacterized protein</fullName>
    </submittedName>
</protein>
<feature type="signal peptide" evidence="1">
    <location>
        <begin position="1"/>
        <end position="17"/>
    </location>
</feature>
<sequence>MLALGALIFFGVVTTVAMQMRRDNFIRQKQRVERDKYETILDGTYMCIQPQILGSLVVCPVKIKRRDAPFDRVISLGEDFLTLELAQGE</sequence>
<reference evidence="3" key="1">
    <citation type="journal article" date="2023" name="Commun. Biol.">
        <title>Genome analysis of Parmales, the sister group of diatoms, reveals the evolutionary specialization of diatoms from phago-mixotrophs to photoautotrophs.</title>
        <authorList>
            <person name="Ban H."/>
            <person name="Sato S."/>
            <person name="Yoshikawa S."/>
            <person name="Yamada K."/>
            <person name="Nakamura Y."/>
            <person name="Ichinomiya M."/>
            <person name="Sato N."/>
            <person name="Blanc-Mathieu R."/>
            <person name="Endo H."/>
            <person name="Kuwata A."/>
            <person name="Ogata H."/>
        </authorList>
    </citation>
    <scope>NUCLEOTIDE SEQUENCE [LARGE SCALE GENOMIC DNA]</scope>
</reference>
<comment type="caution">
    <text evidence="2">The sequence shown here is derived from an EMBL/GenBank/DDBJ whole genome shotgun (WGS) entry which is preliminary data.</text>
</comment>